<dbReference type="RefSeq" id="WP_151176038.1">
    <property type="nucleotide sequence ID" value="NZ_CP042906.1"/>
</dbReference>
<dbReference type="GO" id="GO:0016407">
    <property type="term" value="F:acetyltransferase activity"/>
    <property type="evidence" value="ECO:0007669"/>
    <property type="project" value="InterPro"/>
</dbReference>
<dbReference type="Pfam" id="PF00797">
    <property type="entry name" value="Acetyltransf_2"/>
    <property type="match status" value="1"/>
</dbReference>
<dbReference type="SUPFAM" id="SSF54001">
    <property type="entry name" value="Cysteine proteinases"/>
    <property type="match status" value="1"/>
</dbReference>
<dbReference type="PANTHER" id="PTHR11786:SF0">
    <property type="entry name" value="ARYLAMINE N-ACETYLTRANSFERASE 4-RELATED"/>
    <property type="match status" value="1"/>
</dbReference>
<evidence type="ECO:0000313" key="3">
    <source>
        <dbReference type="EMBL" id="QEX15602.1"/>
    </source>
</evidence>
<protein>
    <recommendedName>
        <fullName evidence="5">Arylamine N-acetyltransferase</fullName>
    </recommendedName>
</protein>
<proteinExistence type="inferred from homology"/>
<dbReference type="InterPro" id="IPR001447">
    <property type="entry name" value="Arylamine_N-AcTrfase"/>
</dbReference>
<evidence type="ECO:0000313" key="4">
    <source>
        <dbReference type="Proteomes" id="UP000326202"/>
    </source>
</evidence>
<dbReference type="KEGG" id="htq:FRZ44_08890"/>
<evidence type="ECO:0008006" key="5">
    <source>
        <dbReference type="Google" id="ProtNLM"/>
    </source>
</evidence>
<dbReference type="EMBL" id="CP042906">
    <property type="protein sequence ID" value="QEX15602.1"/>
    <property type="molecule type" value="Genomic_DNA"/>
</dbReference>
<evidence type="ECO:0000256" key="1">
    <source>
        <dbReference type="ARBA" id="ARBA00006547"/>
    </source>
</evidence>
<dbReference type="Proteomes" id="UP000326202">
    <property type="component" value="Chromosome"/>
</dbReference>
<evidence type="ECO:0000256" key="2">
    <source>
        <dbReference type="RuleBase" id="RU003452"/>
    </source>
</evidence>
<reference evidence="3 4" key="1">
    <citation type="submission" date="2019-08" db="EMBL/GenBank/DDBJ databases">
        <title>Hyperibacter terrae gen. nov., sp. nov. and Hyperibacter viscosus sp. nov., two new members in the family Rhodospirillaceae isolated from the rhizosphere of Hypericum perforatum.</title>
        <authorList>
            <person name="Noviana Z."/>
        </authorList>
    </citation>
    <scope>NUCLEOTIDE SEQUENCE [LARGE SCALE GENOMIC DNA]</scope>
    <source>
        <strain evidence="3 4">R5913</strain>
    </source>
</reference>
<dbReference type="AlphaFoldDB" id="A0A5J6ME00"/>
<dbReference type="Gene3D" id="3.30.2140.10">
    <property type="entry name" value="Arylamine N-acetyltransferase"/>
    <property type="match status" value="1"/>
</dbReference>
<dbReference type="PRINTS" id="PR01543">
    <property type="entry name" value="ANATRNSFRASE"/>
</dbReference>
<dbReference type="OrthoDB" id="7181050at2"/>
<sequence>MELQAYLDRIGFTGLPAPDLATLARIQRGHLEHIPYENLDVQLRRPVTVDPRDAFAKLVTAGRGGWCYEMNGLFGWALEQVGFRVMRMTGAVLRAQRGDVAIGNHLALTVDLDQPYLVDVGLGDGPSEPIPLREGRYRQGWRTVRLERLEGEWWRFHNHELAFAGSFDFRRQPADWNLLARQCQWLQADPDSRFVQNLVCLRHRPDGVTALVGRVLKTVDAGGSRDHILETPEAHAEALATQFGINLPDAAGLWPEIARRHDELFGPS</sequence>
<gene>
    <name evidence="3" type="ORF">FRZ44_08890</name>
</gene>
<keyword evidence="4" id="KW-1185">Reference proteome</keyword>
<comment type="similarity">
    <text evidence="1 2">Belongs to the arylamine N-acetyltransferase family.</text>
</comment>
<accession>A0A5J6ME00</accession>
<dbReference type="PANTHER" id="PTHR11786">
    <property type="entry name" value="N-HYDROXYARYLAMINE O-ACETYLTRANSFERASE"/>
    <property type="match status" value="1"/>
</dbReference>
<name>A0A5J6ME00_9PROT</name>
<dbReference type="Gene3D" id="2.40.128.150">
    <property type="entry name" value="Cysteine proteinases"/>
    <property type="match status" value="1"/>
</dbReference>
<organism evidence="3 4">
    <name type="scientific">Hypericibacter terrae</name>
    <dbReference type="NCBI Taxonomy" id="2602015"/>
    <lineage>
        <taxon>Bacteria</taxon>
        <taxon>Pseudomonadati</taxon>
        <taxon>Pseudomonadota</taxon>
        <taxon>Alphaproteobacteria</taxon>
        <taxon>Rhodospirillales</taxon>
        <taxon>Dongiaceae</taxon>
        <taxon>Hypericibacter</taxon>
    </lineage>
</organism>
<dbReference type="InterPro" id="IPR038765">
    <property type="entry name" value="Papain-like_cys_pep_sf"/>
</dbReference>